<feature type="compositionally biased region" description="Basic and acidic residues" evidence="1">
    <location>
        <begin position="687"/>
        <end position="696"/>
    </location>
</feature>
<dbReference type="GO" id="GO:0005813">
    <property type="term" value="C:centrosome"/>
    <property type="evidence" value="ECO:0007669"/>
    <property type="project" value="TreeGrafter"/>
</dbReference>
<sequence length="855" mass="98121">MTSIQLFPNAEHTPGVPKEWGSGKFKEDVNVYIPGPPTWQYKGEPIDQFYTLTKLKLSNVRSNDALLSKPQEAPMGEILINKDFPAEHPYSSHMPRYSLFPKFDSPEDPKKGVAARKVQPINAEMPATAHDVTIVHKTKGHGFRQEVETIPKASEKRALEWSGENGFNQLVKTHGGKQQFFPIPPKTVAPNLQDRPMEMKVSDRTANALRNVERNQWHTTYDLNHTGLGPANPLKLDNFNDKCAKYEATGLEDDLLYPRSINTIDPPRPFEGRISKMLIPKPPNQKPDKSGDQNAGYVRMQTLHEKEEDRLWNGKKYVSWPDTGKTSTKQHKTLRWNELNNEAHPEVNIDKLNDVTDGEFPGDIPYKPTIGMPDRTEEDYLTSTKVRQDMDFQQMEAQNRFKVLEAQSPGHELTALNCKYQHVTDTEKPRTFYSHEGKYNEERAGMYHTSYLPERLTNSMSGQERSPPEIMNTMHSHVDALNLPTKLNRDMKDALRYSRSLNTSTANLTGDMREAHEVLTPLHHVKEAQKMILQPTEDTARVPVLEKETILKESVTGSSYNTHKFLQDHQLPRFARQEPLNLMSNENQNLANVRLISGLKPQKSVSFSDSVTVASGDEDGNVRIISAPSRMQRGDGKENIPPGKICTTQYTSSQALYSPFNDQETQPKHEPSIFERQMRALNEEREMEKQREREMEEQPAISTRQPRRRAATSLDTEYHDEYRSLSSNIAPTNLRHSMQFSTAYQNQFPTYHDLTYKQDPRFMWEPGFGSPRPQTNLINIQDRFSKSSVQKKFHNEFCESNPDLRQNLIKGKKHTFFAAEWKRNVATNLISLFNDQLTLYSISDSVQYSDLVQHQ</sequence>
<dbReference type="Pfam" id="PF15093">
    <property type="entry name" value="SPMIP4-like"/>
    <property type="match status" value="1"/>
</dbReference>
<dbReference type="AlphaFoldDB" id="A0A210QC96"/>
<keyword evidence="3" id="KW-1185">Reference proteome</keyword>
<name>A0A210QC96_MIZYE</name>
<comment type="caution">
    <text evidence="2">The sequence shown here is derived from an EMBL/GenBank/DDBJ whole genome shotgun (WGS) entry which is preliminary data.</text>
</comment>
<evidence type="ECO:0000313" key="3">
    <source>
        <dbReference type="Proteomes" id="UP000242188"/>
    </source>
</evidence>
<dbReference type="PANTHER" id="PTHR31393:SF2">
    <property type="entry name" value="CHROMOSOME 7 OPEN READING FRAME 31"/>
    <property type="match status" value="1"/>
</dbReference>
<dbReference type="Proteomes" id="UP000242188">
    <property type="component" value="Unassembled WGS sequence"/>
</dbReference>
<evidence type="ECO:0000256" key="1">
    <source>
        <dbReference type="SAM" id="MobiDB-lite"/>
    </source>
</evidence>
<accession>A0A210QC96</accession>
<dbReference type="OrthoDB" id="10040207at2759"/>
<reference evidence="2 3" key="1">
    <citation type="journal article" date="2017" name="Nat. Ecol. Evol.">
        <title>Scallop genome provides insights into evolution of bilaterian karyotype and development.</title>
        <authorList>
            <person name="Wang S."/>
            <person name="Zhang J."/>
            <person name="Jiao W."/>
            <person name="Li J."/>
            <person name="Xun X."/>
            <person name="Sun Y."/>
            <person name="Guo X."/>
            <person name="Huan P."/>
            <person name="Dong B."/>
            <person name="Zhang L."/>
            <person name="Hu X."/>
            <person name="Sun X."/>
            <person name="Wang J."/>
            <person name="Zhao C."/>
            <person name="Wang Y."/>
            <person name="Wang D."/>
            <person name="Huang X."/>
            <person name="Wang R."/>
            <person name="Lv J."/>
            <person name="Li Y."/>
            <person name="Zhang Z."/>
            <person name="Liu B."/>
            <person name="Lu W."/>
            <person name="Hui Y."/>
            <person name="Liang J."/>
            <person name="Zhou Z."/>
            <person name="Hou R."/>
            <person name="Li X."/>
            <person name="Liu Y."/>
            <person name="Li H."/>
            <person name="Ning X."/>
            <person name="Lin Y."/>
            <person name="Zhao L."/>
            <person name="Xing Q."/>
            <person name="Dou J."/>
            <person name="Li Y."/>
            <person name="Mao J."/>
            <person name="Guo H."/>
            <person name="Dou H."/>
            <person name="Li T."/>
            <person name="Mu C."/>
            <person name="Jiang W."/>
            <person name="Fu Q."/>
            <person name="Fu X."/>
            <person name="Miao Y."/>
            <person name="Liu J."/>
            <person name="Yu Q."/>
            <person name="Li R."/>
            <person name="Liao H."/>
            <person name="Li X."/>
            <person name="Kong Y."/>
            <person name="Jiang Z."/>
            <person name="Chourrout D."/>
            <person name="Li R."/>
            <person name="Bao Z."/>
        </authorList>
    </citation>
    <scope>NUCLEOTIDE SEQUENCE [LARGE SCALE GENOMIC DNA]</scope>
    <source>
        <strain evidence="2 3">PY_sf001</strain>
    </source>
</reference>
<evidence type="ECO:0000313" key="2">
    <source>
        <dbReference type="EMBL" id="OWF46331.1"/>
    </source>
</evidence>
<organism evidence="2 3">
    <name type="scientific">Mizuhopecten yessoensis</name>
    <name type="common">Japanese scallop</name>
    <name type="synonym">Patinopecten yessoensis</name>
    <dbReference type="NCBI Taxonomy" id="6573"/>
    <lineage>
        <taxon>Eukaryota</taxon>
        <taxon>Metazoa</taxon>
        <taxon>Spiralia</taxon>
        <taxon>Lophotrochozoa</taxon>
        <taxon>Mollusca</taxon>
        <taxon>Bivalvia</taxon>
        <taxon>Autobranchia</taxon>
        <taxon>Pteriomorphia</taxon>
        <taxon>Pectinida</taxon>
        <taxon>Pectinoidea</taxon>
        <taxon>Pectinidae</taxon>
        <taxon>Mizuhopecten</taxon>
    </lineage>
</organism>
<dbReference type="PANTHER" id="PTHR31393">
    <property type="entry name" value="C5ORF31"/>
    <property type="match status" value="1"/>
</dbReference>
<feature type="region of interest" description="Disordered" evidence="1">
    <location>
        <begin position="1"/>
        <end position="21"/>
    </location>
</feature>
<protein>
    <submittedName>
        <fullName evidence="2">Uncharacterized protein C7orf31</fullName>
    </submittedName>
</protein>
<feature type="region of interest" description="Disordered" evidence="1">
    <location>
        <begin position="687"/>
        <end position="714"/>
    </location>
</feature>
<dbReference type="EMBL" id="NEDP02004195">
    <property type="protein sequence ID" value="OWF46331.1"/>
    <property type="molecule type" value="Genomic_DNA"/>
</dbReference>
<gene>
    <name evidence="2" type="ORF">KP79_PYT04804</name>
</gene>
<proteinExistence type="predicted"/>
<dbReference type="InterPro" id="IPR027886">
    <property type="entry name" value="SPMIP4"/>
</dbReference>